<proteinExistence type="predicted"/>
<gene>
    <name evidence="1" type="ORF">MACJ_002135</name>
</gene>
<dbReference type="Proteomes" id="UP000244803">
    <property type="component" value="Chromosome 3"/>
</dbReference>
<protein>
    <submittedName>
        <fullName evidence="1">Uncharacterized protein</fullName>
    </submittedName>
</protein>
<reference evidence="1" key="1">
    <citation type="submission" date="2022-07" db="EMBL/GenBank/DDBJ databases">
        <title>Evaluation of T. orientalis genome assembly methods using nanopore sequencing and analysis of variation between genomes.</title>
        <authorList>
            <person name="Yam J."/>
            <person name="Micallef M.L."/>
            <person name="Liu M."/>
            <person name="Djordjevic S.P."/>
            <person name="Bogema D.R."/>
            <person name="Jenkins C."/>
        </authorList>
    </citation>
    <scope>NUCLEOTIDE SEQUENCE</scope>
    <source>
        <strain evidence="1">Fish Creek</strain>
    </source>
</reference>
<dbReference type="AlphaFoldDB" id="A0A976M5I8"/>
<accession>A0A976M5I8</accession>
<name>A0A976M5I8_THEOR</name>
<dbReference type="OrthoDB" id="74703at2759"/>
<organism evidence="1 2">
    <name type="scientific">Theileria orientalis</name>
    <dbReference type="NCBI Taxonomy" id="68886"/>
    <lineage>
        <taxon>Eukaryota</taxon>
        <taxon>Sar</taxon>
        <taxon>Alveolata</taxon>
        <taxon>Apicomplexa</taxon>
        <taxon>Aconoidasida</taxon>
        <taxon>Piroplasmida</taxon>
        <taxon>Theileriidae</taxon>
        <taxon>Theileria</taxon>
    </lineage>
</organism>
<evidence type="ECO:0000313" key="1">
    <source>
        <dbReference type="EMBL" id="UKJ88889.1"/>
    </source>
</evidence>
<sequence>MFLDESQNVYSPLNGSQSQSFLNTQASANDQDEEDEKIEVGHYSSNRKFKDWLVARLLCRWWYVFPEWPPQDFDFEAELEKRKFRAYKVDEFEEKDNIDKDGYTKVYQVTAFPGVYRDYNGVAHDLRPLEGKPCYNNYSKFSESKLFELVEKGIRKQLEILGTSKYDERPTLRFLREELQVILEEKKNRGL</sequence>
<dbReference type="EMBL" id="CP056066">
    <property type="protein sequence ID" value="UKJ88889.1"/>
    <property type="molecule type" value="Genomic_DNA"/>
</dbReference>
<evidence type="ECO:0000313" key="2">
    <source>
        <dbReference type="Proteomes" id="UP000244803"/>
    </source>
</evidence>